<dbReference type="InterPro" id="IPR051198">
    <property type="entry name" value="BchE-like"/>
</dbReference>
<dbReference type="Proteomes" id="UP000191110">
    <property type="component" value="Unassembled WGS sequence"/>
</dbReference>
<name>A0A1T2L444_9GAMM</name>
<dbReference type="PANTHER" id="PTHR43409:SF4">
    <property type="entry name" value="RADICAL SAM SUPERFAMILY PROTEIN"/>
    <property type="match status" value="1"/>
</dbReference>
<dbReference type="SFLD" id="SFLDG01095">
    <property type="entry name" value="Uncharacterised_Radical_SAM_Su"/>
    <property type="match status" value="1"/>
</dbReference>
<gene>
    <name evidence="7" type="ORF">BOW53_09730</name>
</gene>
<evidence type="ECO:0000259" key="6">
    <source>
        <dbReference type="PROSITE" id="PS51918"/>
    </source>
</evidence>
<keyword evidence="3" id="KW-0479">Metal-binding</keyword>
<comment type="cofactor">
    <cofactor evidence="1">
        <name>[4Fe-4S] cluster</name>
        <dbReference type="ChEBI" id="CHEBI:49883"/>
    </cofactor>
</comment>
<dbReference type="SUPFAM" id="SSF102114">
    <property type="entry name" value="Radical SAM enzymes"/>
    <property type="match status" value="1"/>
</dbReference>
<dbReference type="Gene3D" id="3.20.20.70">
    <property type="entry name" value="Aldolase class I"/>
    <property type="match status" value="1"/>
</dbReference>
<dbReference type="PROSITE" id="PS51918">
    <property type="entry name" value="RADICAL_SAM"/>
    <property type="match status" value="1"/>
</dbReference>
<organism evidence="7 8">
    <name type="scientific">Solemya pervernicosa gill symbiont</name>
    <dbReference type="NCBI Taxonomy" id="642797"/>
    <lineage>
        <taxon>Bacteria</taxon>
        <taxon>Pseudomonadati</taxon>
        <taxon>Pseudomonadota</taxon>
        <taxon>Gammaproteobacteria</taxon>
        <taxon>sulfur-oxidizing symbionts</taxon>
    </lineage>
</organism>
<dbReference type="InterPro" id="IPR058240">
    <property type="entry name" value="rSAM_sf"/>
</dbReference>
<dbReference type="RefSeq" id="WP_078483890.1">
    <property type="nucleotide sequence ID" value="NZ_MPRL01000039.1"/>
</dbReference>
<dbReference type="AlphaFoldDB" id="A0A1T2L444"/>
<dbReference type="InterPro" id="IPR007197">
    <property type="entry name" value="rSAM"/>
</dbReference>
<reference evidence="7 8" key="1">
    <citation type="submission" date="2016-11" db="EMBL/GenBank/DDBJ databases">
        <title>Mixed transmission modes and dynamic genome evolution in an obligate animal-bacterial symbiosis.</title>
        <authorList>
            <person name="Russell S.L."/>
            <person name="Corbett-Detig R.B."/>
            <person name="Cavanaugh C.M."/>
        </authorList>
    </citation>
    <scope>NUCLEOTIDE SEQUENCE [LARGE SCALE GENOMIC DNA]</scope>
    <source>
        <strain evidence="7">Sveles-Q1</strain>
    </source>
</reference>
<evidence type="ECO:0000256" key="2">
    <source>
        <dbReference type="ARBA" id="ARBA00022691"/>
    </source>
</evidence>
<evidence type="ECO:0000313" key="8">
    <source>
        <dbReference type="Proteomes" id="UP000191110"/>
    </source>
</evidence>
<evidence type="ECO:0000256" key="1">
    <source>
        <dbReference type="ARBA" id="ARBA00001966"/>
    </source>
</evidence>
<feature type="domain" description="Radical SAM core" evidence="6">
    <location>
        <begin position="14"/>
        <end position="244"/>
    </location>
</feature>
<accession>A0A1T2L444</accession>
<keyword evidence="8" id="KW-1185">Reference proteome</keyword>
<dbReference type="SMART" id="SM00729">
    <property type="entry name" value="Elp3"/>
    <property type="match status" value="1"/>
</dbReference>
<dbReference type="Pfam" id="PF04055">
    <property type="entry name" value="Radical_SAM"/>
    <property type="match status" value="1"/>
</dbReference>
<dbReference type="CDD" id="cd01335">
    <property type="entry name" value="Radical_SAM"/>
    <property type="match status" value="1"/>
</dbReference>
<dbReference type="EMBL" id="MPRL01000039">
    <property type="protein sequence ID" value="OOZ39875.1"/>
    <property type="molecule type" value="Genomic_DNA"/>
</dbReference>
<evidence type="ECO:0000256" key="3">
    <source>
        <dbReference type="ARBA" id="ARBA00022723"/>
    </source>
</evidence>
<proteinExistence type="predicted"/>
<dbReference type="GO" id="GO:0003824">
    <property type="term" value="F:catalytic activity"/>
    <property type="evidence" value="ECO:0007669"/>
    <property type="project" value="InterPro"/>
</dbReference>
<dbReference type="InterPro" id="IPR006638">
    <property type="entry name" value="Elp3/MiaA/NifB-like_rSAM"/>
</dbReference>
<keyword evidence="2" id="KW-0949">S-adenosyl-L-methionine</keyword>
<dbReference type="PANTHER" id="PTHR43409">
    <property type="entry name" value="ANAEROBIC MAGNESIUM-PROTOPORPHYRIN IX MONOMETHYL ESTER CYCLASE-RELATED"/>
    <property type="match status" value="1"/>
</dbReference>
<dbReference type="SFLD" id="SFLDG01082">
    <property type="entry name" value="B12-binding_domain_containing"/>
    <property type="match status" value="1"/>
</dbReference>
<dbReference type="SFLD" id="SFLDS00029">
    <property type="entry name" value="Radical_SAM"/>
    <property type="match status" value="2"/>
</dbReference>
<dbReference type="GO" id="GO:0051536">
    <property type="term" value="F:iron-sulfur cluster binding"/>
    <property type="evidence" value="ECO:0007669"/>
    <property type="project" value="UniProtKB-KW"/>
</dbReference>
<comment type="caution">
    <text evidence="7">The sequence shown here is derived from an EMBL/GenBank/DDBJ whole genome shotgun (WGS) entry which is preliminary data.</text>
</comment>
<keyword evidence="4" id="KW-0408">Iron</keyword>
<dbReference type="InterPro" id="IPR013785">
    <property type="entry name" value="Aldolase_TIM"/>
</dbReference>
<protein>
    <submittedName>
        <fullName evidence="7">Radical SAM protein</fullName>
    </submittedName>
</protein>
<keyword evidence="5" id="KW-0411">Iron-sulfur</keyword>
<evidence type="ECO:0000256" key="4">
    <source>
        <dbReference type="ARBA" id="ARBA00023004"/>
    </source>
</evidence>
<dbReference type="OrthoDB" id="9777636at2"/>
<dbReference type="GO" id="GO:0046872">
    <property type="term" value="F:metal ion binding"/>
    <property type="evidence" value="ECO:0007669"/>
    <property type="project" value="UniProtKB-KW"/>
</dbReference>
<sequence>MSLLPLNYVEPLYRPPSEAGSLILQATLGCSWNRCGFCEMYRSKQFRPRPESELFAEIEAITKLDSLPRKLFLADGDAMVLSSRRLLSILHKVQTELPKVGRVSAYAMPRNITNKSDRELRDLRQAGLRLLYVGIESGDNEVLQRIDKGETAASTIEALCRTRAAGIKLSVMIINGLGGASLSERHALHSAEALNAIQPEYLSTLALMLPEGEQRFREGFDSDFQLLERGALLSELEQFVSHCELKNTIFRSDHASNYLALKGILGRDKQRLLTEIRTAIDTPEHAPLREMWQRGL</sequence>
<evidence type="ECO:0000313" key="7">
    <source>
        <dbReference type="EMBL" id="OOZ39875.1"/>
    </source>
</evidence>
<evidence type="ECO:0000256" key="5">
    <source>
        <dbReference type="ARBA" id="ARBA00023014"/>
    </source>
</evidence>